<name>A0A378XFL0_9BURK</name>
<dbReference type="GO" id="GO:0020037">
    <property type="term" value="F:heme binding"/>
    <property type="evidence" value="ECO:0007669"/>
    <property type="project" value="InterPro"/>
</dbReference>
<keyword evidence="5 9" id="KW-1133">Transmembrane helix</keyword>
<dbReference type="Pfam" id="PF02167">
    <property type="entry name" value="Cytochrom_C1"/>
    <property type="match status" value="2"/>
</dbReference>
<evidence type="ECO:0000256" key="8">
    <source>
        <dbReference type="PIRSR" id="PIRSR602326-1"/>
    </source>
</evidence>
<dbReference type="OrthoDB" id="9798864at2"/>
<dbReference type="PANTHER" id="PTHR10266">
    <property type="entry name" value="CYTOCHROME C1"/>
    <property type="match status" value="1"/>
</dbReference>
<feature type="signal peptide" evidence="10">
    <location>
        <begin position="1"/>
        <end position="21"/>
    </location>
</feature>
<organism evidence="13 14">
    <name type="scientific">Oligella ureolytica</name>
    <dbReference type="NCBI Taxonomy" id="90244"/>
    <lineage>
        <taxon>Bacteria</taxon>
        <taxon>Pseudomonadati</taxon>
        <taxon>Pseudomonadota</taxon>
        <taxon>Betaproteobacteria</taxon>
        <taxon>Burkholderiales</taxon>
        <taxon>Alcaligenaceae</taxon>
        <taxon>Oligella</taxon>
    </lineage>
</organism>
<evidence type="ECO:0000256" key="7">
    <source>
        <dbReference type="ARBA" id="ARBA00023136"/>
    </source>
</evidence>
<feature type="chain" id="PRO_5017036486" evidence="10">
    <location>
        <begin position="22"/>
        <end position="282"/>
    </location>
</feature>
<evidence type="ECO:0000313" key="14">
    <source>
        <dbReference type="Proteomes" id="UP000254603"/>
    </source>
</evidence>
<evidence type="ECO:0000313" key="15">
    <source>
        <dbReference type="Proteomes" id="UP000594903"/>
    </source>
</evidence>
<dbReference type="InterPro" id="IPR002326">
    <property type="entry name" value="Cyt_c1"/>
</dbReference>
<dbReference type="InterPro" id="IPR009056">
    <property type="entry name" value="Cyt_c-like_dom"/>
</dbReference>
<keyword evidence="3 9" id="KW-0812">Transmembrane</keyword>
<accession>A0A378XFL0</accession>
<dbReference type="GO" id="GO:0016020">
    <property type="term" value="C:membrane"/>
    <property type="evidence" value="ECO:0007669"/>
    <property type="project" value="UniProtKB-SubCell"/>
</dbReference>
<evidence type="ECO:0000256" key="2">
    <source>
        <dbReference type="ARBA" id="ARBA00022617"/>
    </source>
</evidence>
<dbReference type="STRING" id="1122619.GCA_000373745_02466"/>
<evidence type="ECO:0000256" key="4">
    <source>
        <dbReference type="ARBA" id="ARBA00022723"/>
    </source>
</evidence>
<dbReference type="GO" id="GO:0009055">
    <property type="term" value="F:electron transfer activity"/>
    <property type="evidence" value="ECO:0007669"/>
    <property type="project" value="InterPro"/>
</dbReference>
<feature type="domain" description="Cytochrome c" evidence="11">
    <location>
        <begin position="38"/>
        <end position="190"/>
    </location>
</feature>
<evidence type="ECO:0000256" key="9">
    <source>
        <dbReference type="SAM" id="Phobius"/>
    </source>
</evidence>
<keyword evidence="4 8" id="KW-0479">Metal-binding</keyword>
<evidence type="ECO:0000256" key="3">
    <source>
        <dbReference type="ARBA" id="ARBA00022692"/>
    </source>
</evidence>
<dbReference type="GO" id="GO:0046872">
    <property type="term" value="F:metal ion binding"/>
    <property type="evidence" value="ECO:0007669"/>
    <property type="project" value="UniProtKB-KW"/>
</dbReference>
<dbReference type="EMBL" id="CP065725">
    <property type="protein sequence ID" value="QPT41070.1"/>
    <property type="molecule type" value="Genomic_DNA"/>
</dbReference>
<comment type="subcellular location">
    <subcellularLocation>
        <location evidence="1">Membrane</location>
    </subcellularLocation>
</comment>
<dbReference type="Proteomes" id="UP000594903">
    <property type="component" value="Chromosome"/>
</dbReference>
<keyword evidence="10" id="KW-0732">Signal</keyword>
<comment type="cofactor">
    <cofactor evidence="8">
        <name>heme c</name>
        <dbReference type="ChEBI" id="CHEBI:61717"/>
    </cofactor>
    <text evidence="8">Binds 1 heme c group covalently per subunit.</text>
</comment>
<feature type="transmembrane region" description="Helical" evidence="9">
    <location>
        <begin position="255"/>
        <end position="273"/>
    </location>
</feature>
<protein>
    <submittedName>
        <fullName evidence="12 13">Cytochrome c1</fullName>
    </submittedName>
</protein>
<feature type="binding site" description="covalent" evidence="8">
    <location>
        <position position="55"/>
    </location>
    <ligand>
        <name>heme c</name>
        <dbReference type="ChEBI" id="CHEBI:61717"/>
    </ligand>
</feature>
<gene>
    <name evidence="12" type="ORF">I6G29_05935</name>
    <name evidence="13" type="ORF">NCTC11997_01243</name>
</gene>
<keyword evidence="15" id="KW-1185">Reference proteome</keyword>
<dbReference type="Proteomes" id="UP000254603">
    <property type="component" value="Unassembled WGS sequence"/>
</dbReference>
<evidence type="ECO:0000313" key="12">
    <source>
        <dbReference type="EMBL" id="QPT41070.1"/>
    </source>
</evidence>
<dbReference type="InterPro" id="IPR036909">
    <property type="entry name" value="Cyt_c-like_dom_sf"/>
</dbReference>
<proteinExistence type="predicted"/>
<feature type="binding site" description="covalent" evidence="8">
    <location>
        <position position="51"/>
    </location>
    <ligand>
        <name>heme c</name>
        <dbReference type="ChEBI" id="CHEBI:61717"/>
    </ligand>
</feature>
<dbReference type="PANTHER" id="PTHR10266:SF3">
    <property type="entry name" value="CYTOCHROME C1, HEME PROTEIN, MITOCHONDRIAL"/>
    <property type="match status" value="1"/>
</dbReference>
<keyword evidence="7 9" id="KW-0472">Membrane</keyword>
<evidence type="ECO:0000259" key="11">
    <source>
        <dbReference type="PROSITE" id="PS51007"/>
    </source>
</evidence>
<feature type="binding site" description="covalent" evidence="8">
    <location>
        <position position="54"/>
    </location>
    <ligand>
        <name>heme c</name>
        <dbReference type="ChEBI" id="CHEBI:61717"/>
    </ligand>
</feature>
<evidence type="ECO:0000256" key="10">
    <source>
        <dbReference type="SAM" id="SignalP"/>
    </source>
</evidence>
<sequence>MFKKILSVLALTIAAVTTSTAASGYAWDEVPVKVTDKAALQNGAKLFVNYCLNCHSADYMRYNKLMDLGLTEEQIEENLLFTGERVGDMMNIALTAKDAKAWMGVTPPDLSVITRSRSANLGQPGEDYVYTYLRTFYRDQSSVSGWNNLVFPNAAMPNPFWKAQGPVEAIITEVKPVEDGDSIKWIETVTRFDKDGFATLESEKELANYKGGEDYSAEIKYLDESKKEAFDKDMADLSAFLGWMAEPDQHFRKVLGTWVMIFLALFFVVAWFLSKQYWKHVK</sequence>
<dbReference type="AlphaFoldDB" id="A0A378XFL0"/>
<keyword evidence="6 8" id="KW-0408">Iron</keyword>
<dbReference type="SUPFAM" id="SSF46626">
    <property type="entry name" value="Cytochrome c"/>
    <property type="match status" value="1"/>
</dbReference>
<evidence type="ECO:0000256" key="1">
    <source>
        <dbReference type="ARBA" id="ARBA00004370"/>
    </source>
</evidence>
<dbReference type="EMBL" id="UGSB01000001">
    <property type="protein sequence ID" value="SUA53613.1"/>
    <property type="molecule type" value="Genomic_DNA"/>
</dbReference>
<dbReference type="RefSeq" id="WP_018575647.1">
    <property type="nucleotide sequence ID" value="NZ_CP065725.1"/>
</dbReference>
<reference evidence="13 14" key="1">
    <citation type="submission" date="2018-06" db="EMBL/GenBank/DDBJ databases">
        <authorList>
            <consortium name="Pathogen Informatics"/>
            <person name="Doyle S."/>
        </authorList>
    </citation>
    <scope>NUCLEOTIDE SEQUENCE [LARGE SCALE GENOMIC DNA]</scope>
    <source>
        <strain evidence="13 14">NCTC11997</strain>
    </source>
</reference>
<dbReference type="PROSITE" id="PS51007">
    <property type="entry name" value="CYTC"/>
    <property type="match status" value="1"/>
</dbReference>
<evidence type="ECO:0000313" key="13">
    <source>
        <dbReference type="EMBL" id="SUA53613.1"/>
    </source>
</evidence>
<reference evidence="12 15" key="2">
    <citation type="submission" date="2020-12" db="EMBL/GenBank/DDBJ databases">
        <title>FDA dAtabase for Regulatory Grade micrObial Sequences (FDA-ARGOS): Supporting development and validation of Infectious Disease Dx tests.</title>
        <authorList>
            <person name="Sproer C."/>
            <person name="Gronow S."/>
            <person name="Severitt S."/>
            <person name="Schroder I."/>
            <person name="Tallon L."/>
            <person name="Sadzewicz L."/>
            <person name="Zhao X."/>
            <person name="Boylan J."/>
            <person name="Ott S."/>
            <person name="Bowen H."/>
            <person name="Vavikolanu K."/>
            <person name="Mehta A."/>
            <person name="Aluvathingal J."/>
            <person name="Nadendla S."/>
            <person name="Lowell S."/>
            <person name="Myers T."/>
            <person name="Yan Y."/>
            <person name="Sichtig H."/>
        </authorList>
    </citation>
    <scope>NUCLEOTIDE SEQUENCE [LARGE SCALE GENOMIC DNA]</scope>
    <source>
        <strain evidence="12 15">FDAARGOS_872</strain>
    </source>
</reference>
<evidence type="ECO:0000256" key="5">
    <source>
        <dbReference type="ARBA" id="ARBA00022989"/>
    </source>
</evidence>
<dbReference type="Gene3D" id="1.10.760.10">
    <property type="entry name" value="Cytochrome c-like domain"/>
    <property type="match status" value="1"/>
</dbReference>
<keyword evidence="2 8" id="KW-0349">Heme</keyword>
<evidence type="ECO:0000256" key="6">
    <source>
        <dbReference type="ARBA" id="ARBA00023004"/>
    </source>
</evidence>